<dbReference type="EMBL" id="JAIXNE010000003">
    <property type="protein sequence ID" value="MCA6075756.1"/>
    <property type="molecule type" value="Genomic_DNA"/>
</dbReference>
<sequence>MNSLALQLILALFWNVQQVPVLAPCPDSPNCVNSYQSDEEHTPMEPLRYSGDYDKAMAVLKDVIREMPRTDITDSSNVYLKVVFTIALFGFEDDVEFLADTLRNEIHFRSASRVGYYDLGVNRRRMESIREAWMEIAGDGQ</sequence>
<evidence type="ECO:0000313" key="1">
    <source>
        <dbReference type="EMBL" id="MCA6074579.1"/>
    </source>
</evidence>
<keyword evidence="4" id="KW-1185">Reference proteome</keyword>
<dbReference type="PANTHER" id="PTHR34801:SF6">
    <property type="entry name" value="SLL1620 PROTEIN"/>
    <property type="match status" value="1"/>
</dbReference>
<dbReference type="AlphaFoldDB" id="A0A9X1HRC0"/>
<gene>
    <name evidence="1" type="ORF">LDX50_06845</name>
    <name evidence="2" type="ORF">LDX50_12815</name>
    <name evidence="3" type="ORF">LDX50_18535</name>
</gene>
<dbReference type="Proteomes" id="UP001139409">
    <property type="component" value="Unassembled WGS sequence"/>
</dbReference>
<organism evidence="3 4">
    <name type="scientific">Fulvivirga sedimenti</name>
    <dbReference type="NCBI Taxonomy" id="2879465"/>
    <lineage>
        <taxon>Bacteria</taxon>
        <taxon>Pseudomonadati</taxon>
        <taxon>Bacteroidota</taxon>
        <taxon>Cytophagia</taxon>
        <taxon>Cytophagales</taxon>
        <taxon>Fulvivirgaceae</taxon>
        <taxon>Fulvivirga</taxon>
    </lineage>
</organism>
<proteinExistence type="predicted"/>
<dbReference type="RefSeq" id="WP_225697693.1">
    <property type="nucleotide sequence ID" value="NZ_JAIXNE010000002.1"/>
</dbReference>
<protein>
    <submittedName>
        <fullName evidence="3">DUF1499 domain-containing protein</fullName>
    </submittedName>
</protein>
<evidence type="ECO:0000313" key="4">
    <source>
        <dbReference type="Proteomes" id="UP001139409"/>
    </source>
</evidence>
<dbReference type="PANTHER" id="PTHR34801">
    <property type="entry name" value="EXPRESSED PROTEIN"/>
    <property type="match status" value="1"/>
</dbReference>
<dbReference type="PIRSF" id="PIRSF026426">
    <property type="entry name" value="DUF1499"/>
    <property type="match status" value="1"/>
</dbReference>
<evidence type="ECO:0000313" key="3">
    <source>
        <dbReference type="EMBL" id="MCA6076884.1"/>
    </source>
</evidence>
<dbReference type="InterPro" id="IPR010865">
    <property type="entry name" value="DUF1499"/>
</dbReference>
<comment type="caution">
    <text evidence="3">The sequence shown here is derived from an EMBL/GenBank/DDBJ whole genome shotgun (WGS) entry which is preliminary data.</text>
</comment>
<evidence type="ECO:0000313" key="2">
    <source>
        <dbReference type="EMBL" id="MCA6075756.1"/>
    </source>
</evidence>
<dbReference type="EMBL" id="JAIXNE010000002">
    <property type="protein sequence ID" value="MCA6074579.1"/>
    <property type="molecule type" value="Genomic_DNA"/>
</dbReference>
<name>A0A9X1HRC0_9BACT</name>
<dbReference type="EMBL" id="JAIXNE010000004">
    <property type="protein sequence ID" value="MCA6076884.1"/>
    <property type="molecule type" value="Genomic_DNA"/>
</dbReference>
<reference evidence="3" key="1">
    <citation type="submission" date="2021-09" db="EMBL/GenBank/DDBJ databases">
        <title>Fulvivirga sp. isolated from coastal sediment.</title>
        <authorList>
            <person name="Yu H."/>
        </authorList>
    </citation>
    <scope>NUCLEOTIDE SEQUENCE</scope>
    <source>
        <strain evidence="3">1062</strain>
    </source>
</reference>
<accession>A0A9X1HRC0</accession>
<dbReference type="Pfam" id="PF07386">
    <property type="entry name" value="DUF1499"/>
    <property type="match status" value="1"/>
</dbReference>